<dbReference type="GO" id="GO:0035251">
    <property type="term" value="F:UDP-glucosyltransferase activity"/>
    <property type="evidence" value="ECO:0007669"/>
    <property type="project" value="InterPro"/>
</dbReference>
<accession>A0A2N9EYC1</accession>
<evidence type="ECO:0000313" key="7">
    <source>
        <dbReference type="EMBL" id="SPC79843.1"/>
    </source>
</evidence>
<dbReference type="Gene3D" id="3.40.50.2000">
    <property type="entry name" value="Glycogen Phosphorylase B"/>
    <property type="match status" value="2"/>
</dbReference>
<sequence>MSNSRSSKFHVAMFPWFAFGHFIPYLHLSNKLAERGLRVSFLLPKGAQSKLQHLNHYPNLIHFYPLLIPHVDGLPPGAETASDVPFPLHGHLVMALDRTQDQVETILSTLKPDFIFFDFSHWMPVLAHQLGTKAIFYAVLNSATLALHMVPAKKITKDMTNQELIQPPPGYPSLSVLLKPKEFEIAKVKILVEDFGTGSSLHFRITSSLKESDAIALRTNHQVEGQYCDYLRQQYAKPVLLTGPVLPQTPETKLDAKWANWLSNFEQGTVVFCAFGSQSILPKEQFQELLLGFELCGQPFLVALSTPDVCTTIEEALPEGFEERVKGRGWVYGGWVPQNLILEHNSVGCFVTHCGYGSMWESLLSDCQIVCVPQLGDHVLSARLIVEELKVAVEVEREDNGWISKERLSEAIISVMDKNSELGGLVKYKHAKLKEWTAVKTSSRVDDLQEENMVIGGAPVTAGLCGVLGDAARASSPGFSEDTCSSPCSGDRFQRPLFTATALSPVLAARLSAALPLGPLSRVFMALGVGDSSESSSSGEGHSLTPTSGSEDLGSQGRSSETTESSSSDSVSQEPRIPISVRDLNKPFIAEGVSSKLIDKDIGRIRSRYQIPEDIVIRLPDDGEWACSSNGEDIALYEDSLTGGLRLPFRPFEREVLHRLGISPSQLNPNGWRIMTGLQVLWRMASEGEYDLSVDELFFLYKLTYMPSTPGVWGFMRHRGSPKLILGLPNSNRSWKPKFFFLCGSHFEFAPGEAAGELSWPSSILGDSQCQCFPPSFPIQAFKTASFTAQWSLGPEPSAEVVKAIQAYNRSMTTRAERKRLREAAQKVDDLPDASALFSKKPKSEKKVPMEKGTSSKKGGRQEKSLPAAKSRAAEKVHVYHEIPSSPVGALKGKEVDSDDIQPTIYSSSSRAMDKVKEMYEQVDLEVYDHVEDLDLLRLSIQDALKAAGQVFVLGNRVRMSARESAKLKADLEKTKAQSSAHQEAMETLNAERGTLKNQVKKLEIDLKAKDVRLSALEKERDELLRKTVGLQQQVLNVRETAVNEFKASEEFEDDTRRYYVAGFEHFRKRVALAFGNAHDWALVKIIDDDETTAAEGDSEGEEEGDDVQSKEQVTLPPEVPSALPVDDQGDAPAPGPTDGQATSKGEGATIPSTDNEAS</sequence>
<dbReference type="PANTHER" id="PTHR48049:SF52">
    <property type="entry name" value="ANTHOCYANIDIN 3-O-GLUCOSIDE 2''-O-GLUCOSYLTRANSFERASE-LIKE"/>
    <property type="match status" value="1"/>
</dbReference>
<dbReference type="InterPro" id="IPR002213">
    <property type="entry name" value="UDP_glucos_trans"/>
</dbReference>
<evidence type="ECO:0000256" key="1">
    <source>
        <dbReference type="ARBA" id="ARBA00009995"/>
    </source>
</evidence>
<evidence type="ECO:0000256" key="3">
    <source>
        <dbReference type="ARBA" id="ARBA00022679"/>
    </source>
</evidence>
<dbReference type="AlphaFoldDB" id="A0A2N9EYC1"/>
<feature type="region of interest" description="Disordered" evidence="5">
    <location>
        <begin position="832"/>
        <end position="876"/>
    </location>
</feature>
<dbReference type="FunFam" id="3.40.50.2000:FF:000037">
    <property type="entry name" value="Glycosyltransferase"/>
    <property type="match status" value="1"/>
</dbReference>
<feature type="coiled-coil region" evidence="4">
    <location>
        <begin position="972"/>
        <end position="1034"/>
    </location>
</feature>
<feature type="region of interest" description="Disordered" evidence="5">
    <location>
        <begin position="531"/>
        <end position="577"/>
    </location>
</feature>
<evidence type="ECO:0000256" key="2">
    <source>
        <dbReference type="ARBA" id="ARBA00022676"/>
    </source>
</evidence>
<feature type="compositionally biased region" description="Low complexity" evidence="5">
    <location>
        <begin position="532"/>
        <end position="543"/>
    </location>
</feature>
<dbReference type="InterPro" id="IPR007321">
    <property type="entry name" value="Transposase_28"/>
</dbReference>
<dbReference type="PANTHER" id="PTHR48049">
    <property type="entry name" value="GLYCOSYLTRANSFERASE"/>
    <property type="match status" value="1"/>
</dbReference>
<reference evidence="7" key="1">
    <citation type="submission" date="2018-02" db="EMBL/GenBank/DDBJ databases">
        <authorList>
            <person name="Cohen D.B."/>
            <person name="Kent A.D."/>
        </authorList>
    </citation>
    <scope>NUCLEOTIDE SEQUENCE</scope>
</reference>
<dbReference type="InterPro" id="IPR035595">
    <property type="entry name" value="UDP_glycos_trans_CS"/>
</dbReference>
<dbReference type="FunFam" id="3.40.50.2000:FF:000087">
    <property type="entry name" value="Glycosyltransferase"/>
    <property type="match status" value="1"/>
</dbReference>
<feature type="domain" description="Transposase (putative) gypsy type" evidence="6">
    <location>
        <begin position="637"/>
        <end position="682"/>
    </location>
</feature>
<dbReference type="PROSITE" id="PS00375">
    <property type="entry name" value="UDPGT"/>
    <property type="match status" value="1"/>
</dbReference>
<evidence type="ECO:0000256" key="5">
    <source>
        <dbReference type="SAM" id="MobiDB-lite"/>
    </source>
</evidence>
<feature type="region of interest" description="Disordered" evidence="5">
    <location>
        <begin position="1092"/>
        <end position="1159"/>
    </location>
</feature>
<proteinExistence type="inferred from homology"/>
<comment type="similarity">
    <text evidence="1">Belongs to the UDP-glycosyltransferase family.</text>
</comment>
<dbReference type="Pfam" id="PF04195">
    <property type="entry name" value="Transposase_28"/>
    <property type="match status" value="1"/>
</dbReference>
<dbReference type="CDD" id="cd03784">
    <property type="entry name" value="GT1_Gtf-like"/>
    <property type="match status" value="1"/>
</dbReference>
<gene>
    <name evidence="7" type="ORF">FSB_LOCUS7725</name>
</gene>
<keyword evidence="3" id="KW-0808">Transferase</keyword>
<evidence type="ECO:0000259" key="6">
    <source>
        <dbReference type="Pfam" id="PF04195"/>
    </source>
</evidence>
<dbReference type="Pfam" id="PF00201">
    <property type="entry name" value="UDPGT"/>
    <property type="match status" value="1"/>
</dbReference>
<keyword evidence="4" id="KW-0175">Coiled coil</keyword>
<feature type="compositionally biased region" description="Low complexity" evidence="5">
    <location>
        <begin position="554"/>
        <end position="573"/>
    </location>
</feature>
<name>A0A2N9EYC1_FAGSY</name>
<evidence type="ECO:0000256" key="4">
    <source>
        <dbReference type="SAM" id="Coils"/>
    </source>
</evidence>
<dbReference type="EMBL" id="OIVN01000416">
    <property type="protein sequence ID" value="SPC79843.1"/>
    <property type="molecule type" value="Genomic_DNA"/>
</dbReference>
<dbReference type="SUPFAM" id="SSF53756">
    <property type="entry name" value="UDP-Glycosyltransferase/glycogen phosphorylase"/>
    <property type="match status" value="1"/>
</dbReference>
<protein>
    <recommendedName>
        <fullName evidence="6">Transposase (putative) gypsy type domain-containing protein</fullName>
    </recommendedName>
</protein>
<dbReference type="InterPro" id="IPR050481">
    <property type="entry name" value="UDP-glycosyltransf_plant"/>
</dbReference>
<organism evidence="7">
    <name type="scientific">Fagus sylvatica</name>
    <name type="common">Beechnut</name>
    <dbReference type="NCBI Taxonomy" id="28930"/>
    <lineage>
        <taxon>Eukaryota</taxon>
        <taxon>Viridiplantae</taxon>
        <taxon>Streptophyta</taxon>
        <taxon>Embryophyta</taxon>
        <taxon>Tracheophyta</taxon>
        <taxon>Spermatophyta</taxon>
        <taxon>Magnoliopsida</taxon>
        <taxon>eudicotyledons</taxon>
        <taxon>Gunneridae</taxon>
        <taxon>Pentapetalae</taxon>
        <taxon>rosids</taxon>
        <taxon>fabids</taxon>
        <taxon>Fagales</taxon>
        <taxon>Fagaceae</taxon>
        <taxon>Fagus</taxon>
    </lineage>
</organism>
<keyword evidence="2" id="KW-0328">Glycosyltransferase</keyword>
<feature type="compositionally biased region" description="Acidic residues" evidence="5">
    <location>
        <begin position="1092"/>
        <end position="1107"/>
    </location>
</feature>